<dbReference type="AlphaFoldDB" id="A0AAI9GGX0"/>
<comment type="caution">
    <text evidence="2">The sequence shown here is derived from an EMBL/GenBank/DDBJ whole genome shotgun (WGS) entry which is preliminary data.</text>
</comment>
<accession>A0AAI9GGX0</accession>
<dbReference type="Pfam" id="PF16677">
    <property type="entry name" value="GP3_package"/>
    <property type="match status" value="1"/>
</dbReference>
<reference evidence="2" key="1">
    <citation type="submission" date="2024-02" db="EMBL/GenBank/DDBJ databases">
        <authorList>
            <consortium name="Clinical and Environmental Microbiology Branch: Whole genome sequencing antimicrobial resistance pathogens in the healthcare setting"/>
        </authorList>
    </citation>
    <scope>NUCLEOTIDE SEQUENCE</scope>
    <source>
        <strain evidence="2">2021GO-0154</strain>
    </source>
</reference>
<dbReference type="Gene3D" id="1.10.132.80">
    <property type="match status" value="1"/>
</dbReference>
<evidence type="ECO:0000313" key="2">
    <source>
        <dbReference type="EMBL" id="EMJ5134331.1"/>
    </source>
</evidence>
<dbReference type="EMBL" id="ABMABF030000006">
    <property type="protein sequence ID" value="EMJ5134331.1"/>
    <property type="molecule type" value="Genomic_DNA"/>
</dbReference>
<protein>
    <submittedName>
        <fullName evidence="2">DNA-packaging protein</fullName>
    </submittedName>
</protein>
<proteinExistence type="predicted"/>
<gene>
    <name evidence="2" type="ORF">RG298_002062</name>
</gene>
<feature type="region of interest" description="Disordered" evidence="1">
    <location>
        <begin position="101"/>
        <end position="134"/>
    </location>
</feature>
<dbReference type="InterPro" id="IPR032066">
    <property type="entry name" value="GP3_package"/>
</dbReference>
<name>A0AAI9GGX0_PROST</name>
<evidence type="ECO:0000256" key="1">
    <source>
        <dbReference type="SAM" id="MobiDB-lite"/>
    </source>
</evidence>
<feature type="compositionally biased region" description="Basic and acidic residues" evidence="1">
    <location>
        <begin position="101"/>
        <end position="111"/>
    </location>
</feature>
<sequence>MATKTKMGRPSKFAESLVKAKEYLMGGYETVGDVVPSVAGLACYLGISRSTAQQYAKENEDFSGTLEAIKTLQENRLINKGLIGEFNPTITKLMLANHGYSEKQEVDHKSSDSSMSQKPTVIRLVGVSPDGADS</sequence>
<organism evidence="2">
    <name type="scientific">Providencia stuartii</name>
    <dbReference type="NCBI Taxonomy" id="588"/>
    <lineage>
        <taxon>Bacteria</taxon>
        <taxon>Pseudomonadati</taxon>
        <taxon>Pseudomonadota</taxon>
        <taxon>Gammaproteobacteria</taxon>
        <taxon>Enterobacterales</taxon>
        <taxon>Morganellaceae</taxon>
        <taxon>Providencia</taxon>
    </lineage>
</organism>